<feature type="domain" description="Bacterial bifunctional deaminase-reductase C-terminal" evidence="2">
    <location>
        <begin position="101"/>
        <end position="233"/>
    </location>
</feature>
<dbReference type="GO" id="GO:0009231">
    <property type="term" value="P:riboflavin biosynthetic process"/>
    <property type="evidence" value="ECO:0007669"/>
    <property type="project" value="InterPro"/>
</dbReference>
<sequence length="248" mass="26804">MGSPATAGQSLRGRSGPRACPRWARSRWWSAVAAKPACCRIADDRRPGKFFKEIREAVSDRGGGVRGRGEAVHRGRRRRQRKRDHEAGDRDSGHHRWSDAGKRRRTCELFAGSWGTFSVQDVPGWESVVEALNTLPKYVASSTLTDPAWSGTTVLSGDVAAAVRELKAAPGGELQVHGGGVLTRWLLDNDLVDEMTLITVPVVAGQGARLFPDAGPDLALDLVESRVGSKGVAIQVHRPAGRPRYATA</sequence>
<dbReference type="PANTHER" id="PTHR38011">
    <property type="entry name" value="DIHYDROFOLATE REDUCTASE FAMILY PROTEIN (AFU_ORTHOLOGUE AFUA_8G06820)"/>
    <property type="match status" value="1"/>
</dbReference>
<evidence type="ECO:0000313" key="3">
    <source>
        <dbReference type="EMBL" id="TDD74245.1"/>
    </source>
</evidence>
<feature type="region of interest" description="Disordered" evidence="1">
    <location>
        <begin position="61"/>
        <end position="98"/>
    </location>
</feature>
<proteinExistence type="predicted"/>
<name>A0A4R5AQ09_9ACTN</name>
<reference evidence="3 4" key="1">
    <citation type="submission" date="2019-03" db="EMBL/GenBank/DDBJ databases">
        <title>Draft genome sequences of novel Actinobacteria.</title>
        <authorList>
            <person name="Sahin N."/>
            <person name="Ay H."/>
            <person name="Saygin H."/>
        </authorList>
    </citation>
    <scope>NUCLEOTIDE SEQUENCE [LARGE SCALE GENOMIC DNA]</scope>
    <source>
        <strain evidence="3 4">H3C3</strain>
    </source>
</reference>
<accession>A0A4R5AQ09</accession>
<dbReference type="InterPro" id="IPR024072">
    <property type="entry name" value="DHFR-like_dom_sf"/>
</dbReference>
<dbReference type="GO" id="GO:0008703">
    <property type="term" value="F:5-amino-6-(5-phosphoribosylamino)uracil reductase activity"/>
    <property type="evidence" value="ECO:0007669"/>
    <property type="project" value="InterPro"/>
</dbReference>
<organism evidence="3 4">
    <name type="scientific">Actinomadura rubrisoli</name>
    <dbReference type="NCBI Taxonomy" id="2530368"/>
    <lineage>
        <taxon>Bacteria</taxon>
        <taxon>Bacillati</taxon>
        <taxon>Actinomycetota</taxon>
        <taxon>Actinomycetes</taxon>
        <taxon>Streptosporangiales</taxon>
        <taxon>Thermomonosporaceae</taxon>
        <taxon>Actinomadura</taxon>
    </lineage>
</organism>
<dbReference type="RefSeq" id="WP_131900228.1">
    <property type="nucleotide sequence ID" value="NZ_SMKU01000240.1"/>
</dbReference>
<dbReference type="InterPro" id="IPR050765">
    <property type="entry name" value="Riboflavin_Biosynth_HTPR"/>
</dbReference>
<feature type="compositionally biased region" description="Basic and acidic residues" evidence="1">
    <location>
        <begin position="83"/>
        <end position="98"/>
    </location>
</feature>
<dbReference type="OrthoDB" id="3471694at2"/>
<protein>
    <submittedName>
        <fullName evidence="3">Dihydrofolate reductase</fullName>
    </submittedName>
</protein>
<keyword evidence="4" id="KW-1185">Reference proteome</keyword>
<dbReference type="AlphaFoldDB" id="A0A4R5AQ09"/>
<dbReference type="PANTHER" id="PTHR38011:SF2">
    <property type="entry name" value="BIFUNCTIONAL DEAMINASE-REDUCTASE DOMAIN PROTEIN"/>
    <property type="match status" value="1"/>
</dbReference>
<dbReference type="Pfam" id="PF01872">
    <property type="entry name" value="RibD_C"/>
    <property type="match status" value="1"/>
</dbReference>
<dbReference type="InterPro" id="IPR002734">
    <property type="entry name" value="RibDG_C"/>
</dbReference>
<feature type="region of interest" description="Disordered" evidence="1">
    <location>
        <begin position="1"/>
        <end position="20"/>
    </location>
</feature>
<dbReference type="Proteomes" id="UP000294513">
    <property type="component" value="Unassembled WGS sequence"/>
</dbReference>
<dbReference type="EMBL" id="SMKU01000240">
    <property type="protein sequence ID" value="TDD74245.1"/>
    <property type="molecule type" value="Genomic_DNA"/>
</dbReference>
<evidence type="ECO:0000256" key="1">
    <source>
        <dbReference type="SAM" id="MobiDB-lite"/>
    </source>
</evidence>
<dbReference type="SUPFAM" id="SSF53597">
    <property type="entry name" value="Dihydrofolate reductase-like"/>
    <property type="match status" value="1"/>
</dbReference>
<evidence type="ECO:0000259" key="2">
    <source>
        <dbReference type="Pfam" id="PF01872"/>
    </source>
</evidence>
<gene>
    <name evidence="3" type="ORF">E1298_32835</name>
</gene>
<dbReference type="Gene3D" id="3.40.430.10">
    <property type="entry name" value="Dihydrofolate Reductase, subunit A"/>
    <property type="match status" value="1"/>
</dbReference>
<comment type="caution">
    <text evidence="3">The sequence shown here is derived from an EMBL/GenBank/DDBJ whole genome shotgun (WGS) entry which is preliminary data.</text>
</comment>
<evidence type="ECO:0000313" key="4">
    <source>
        <dbReference type="Proteomes" id="UP000294513"/>
    </source>
</evidence>